<keyword evidence="2" id="KW-1185">Reference proteome</keyword>
<protein>
    <submittedName>
        <fullName evidence="1">TMEM175 family protein</fullName>
    </submittedName>
</protein>
<evidence type="ECO:0000313" key="1">
    <source>
        <dbReference type="EMBL" id="MEJ8655740.1"/>
    </source>
</evidence>
<dbReference type="Proteomes" id="UP001375539">
    <property type="component" value="Unassembled WGS sequence"/>
</dbReference>
<evidence type="ECO:0000313" key="2">
    <source>
        <dbReference type="Proteomes" id="UP001375539"/>
    </source>
</evidence>
<organism evidence="1 2">
    <name type="scientific">Streptomyces pratisoli</name>
    <dbReference type="NCBI Taxonomy" id="3139917"/>
    <lineage>
        <taxon>Bacteria</taxon>
        <taxon>Bacillati</taxon>
        <taxon>Actinomycetota</taxon>
        <taxon>Actinomycetes</taxon>
        <taxon>Kitasatosporales</taxon>
        <taxon>Streptomycetaceae</taxon>
        <taxon>Streptomyces</taxon>
    </lineage>
</organism>
<gene>
    <name evidence="1" type="ORF">WKI58_04220</name>
</gene>
<comment type="caution">
    <text evidence="1">The sequence shown here is derived from an EMBL/GenBank/DDBJ whole genome shotgun (WGS) entry which is preliminary data.</text>
</comment>
<proteinExistence type="predicted"/>
<dbReference type="EMBL" id="JBBKAI010000002">
    <property type="protein sequence ID" value="MEJ8655740.1"/>
    <property type="molecule type" value="Genomic_DNA"/>
</dbReference>
<accession>A0ACC6QBS8</accession>
<name>A0ACC6QBS8_9ACTN</name>
<sequence length="215" mass="22714">MSAARRERGAEDAGTVVSPERLLTFGDAVFAIAITLLALDINVPDGLPDADLGGALNDALADVSAFLLSFVVIGALWLAQYAVLSRIVRIDMCLLYLYLALLALIAGLPFPTRLISEYGDTALATAVYAGAIALASGLITAMSLRILLRPTLVEPGVPRASLSHSVREGLVMVVVFAVSIPLTLVSARVAQLWWLAAVPLRVWLGRWPGAARPSA</sequence>
<reference evidence="1" key="1">
    <citation type="submission" date="2024-03" db="EMBL/GenBank/DDBJ databases">
        <title>Novel Streptomyces species of biotechnological and ecological value are a feature of Machair soil.</title>
        <authorList>
            <person name="Prole J.R."/>
            <person name="Goodfellow M."/>
            <person name="Allenby N."/>
            <person name="Ward A.C."/>
        </authorList>
    </citation>
    <scope>NUCLEOTIDE SEQUENCE</scope>
    <source>
        <strain evidence="1">MS1.AVA.4</strain>
    </source>
</reference>